<dbReference type="PANTHER" id="PTHR30529">
    <property type="entry name" value="CYTOCHROME B561"/>
    <property type="match status" value="1"/>
</dbReference>
<dbReference type="Gene3D" id="1.20.950.20">
    <property type="entry name" value="Transmembrane di-heme cytochromes, Chain C"/>
    <property type="match status" value="1"/>
</dbReference>
<protein>
    <submittedName>
        <fullName evidence="15">Cytochrome b561</fullName>
    </submittedName>
</protein>
<sequence>MQAGFDLLKRHGFWLKRNAPSDLREIMTDRLQYGTTAKVFHWLIVALLLVQYPLGWLMPDIHRGMKPGDAMTYHISIGIVILALIVLRLVWRLTHPVAPESSLPPWQRLGSEAVHWLLYLLVLATTISGWLFASFRGWSISFFFLTPLPMLASESSTAIRAINHWHQKFEWALLILIGLHVVAALAHLFVYRSRVMQRMLPG</sequence>
<comment type="similarity">
    <text evidence="12">Belongs to the cytochrome b561 family.</text>
</comment>
<keyword evidence="4" id="KW-1003">Cell membrane</keyword>
<evidence type="ECO:0000256" key="13">
    <source>
        <dbReference type="SAM" id="Phobius"/>
    </source>
</evidence>
<evidence type="ECO:0000256" key="9">
    <source>
        <dbReference type="ARBA" id="ARBA00022989"/>
    </source>
</evidence>
<dbReference type="GO" id="GO:0009055">
    <property type="term" value="F:electron transfer activity"/>
    <property type="evidence" value="ECO:0007669"/>
    <property type="project" value="InterPro"/>
</dbReference>
<evidence type="ECO:0000256" key="4">
    <source>
        <dbReference type="ARBA" id="ARBA00022475"/>
    </source>
</evidence>
<evidence type="ECO:0000256" key="3">
    <source>
        <dbReference type="ARBA" id="ARBA00022448"/>
    </source>
</evidence>
<evidence type="ECO:0000256" key="6">
    <source>
        <dbReference type="ARBA" id="ARBA00022692"/>
    </source>
</evidence>
<dbReference type="EMBL" id="LT629750">
    <property type="protein sequence ID" value="SDT38893.1"/>
    <property type="molecule type" value="Genomic_DNA"/>
</dbReference>
<evidence type="ECO:0000256" key="5">
    <source>
        <dbReference type="ARBA" id="ARBA00022617"/>
    </source>
</evidence>
<keyword evidence="6 13" id="KW-0812">Transmembrane</keyword>
<dbReference type="InterPro" id="IPR011577">
    <property type="entry name" value="Cyt_b561_bac/Ni-Hgenase"/>
</dbReference>
<name>A0A1H1ZYY3_9BRAD</name>
<dbReference type="Proteomes" id="UP000243904">
    <property type="component" value="Chromosome I"/>
</dbReference>
<dbReference type="InterPro" id="IPR016174">
    <property type="entry name" value="Di-haem_cyt_TM"/>
</dbReference>
<keyword evidence="9 13" id="KW-1133">Transmembrane helix</keyword>
<gene>
    <name evidence="15" type="ORF">SAMN05444158_5769</name>
</gene>
<dbReference type="Pfam" id="PF01292">
    <property type="entry name" value="Ni_hydr_CYTB"/>
    <property type="match status" value="1"/>
</dbReference>
<keyword evidence="5" id="KW-0349">Heme</keyword>
<evidence type="ECO:0000256" key="1">
    <source>
        <dbReference type="ARBA" id="ARBA00001970"/>
    </source>
</evidence>
<proteinExistence type="inferred from homology"/>
<accession>A0A1H1ZYY3</accession>
<reference evidence="16" key="1">
    <citation type="submission" date="2016-10" db="EMBL/GenBank/DDBJ databases">
        <authorList>
            <person name="Varghese N."/>
            <person name="Submissions S."/>
        </authorList>
    </citation>
    <scope>NUCLEOTIDE SEQUENCE [LARGE SCALE GENOMIC DNA]</scope>
    <source>
        <strain evidence="16">GAS369</strain>
    </source>
</reference>
<evidence type="ECO:0000256" key="10">
    <source>
        <dbReference type="ARBA" id="ARBA00023004"/>
    </source>
</evidence>
<comment type="cofactor">
    <cofactor evidence="1">
        <name>heme b</name>
        <dbReference type="ChEBI" id="CHEBI:60344"/>
    </cofactor>
</comment>
<dbReference type="GO" id="GO:0046872">
    <property type="term" value="F:metal ion binding"/>
    <property type="evidence" value="ECO:0007669"/>
    <property type="project" value="UniProtKB-KW"/>
</dbReference>
<keyword evidence="10" id="KW-0408">Iron</keyword>
<dbReference type="GO" id="GO:0005886">
    <property type="term" value="C:plasma membrane"/>
    <property type="evidence" value="ECO:0007669"/>
    <property type="project" value="UniProtKB-SubCell"/>
</dbReference>
<keyword evidence="7" id="KW-0479">Metal-binding</keyword>
<feature type="transmembrane region" description="Helical" evidence="13">
    <location>
        <begin position="113"/>
        <end position="133"/>
    </location>
</feature>
<comment type="subcellular location">
    <subcellularLocation>
        <location evidence="2">Cell membrane</location>
        <topology evidence="2">Multi-pass membrane protein</topology>
    </subcellularLocation>
</comment>
<organism evidence="15 16">
    <name type="scientific">Bradyrhizobium canariense</name>
    <dbReference type="NCBI Taxonomy" id="255045"/>
    <lineage>
        <taxon>Bacteria</taxon>
        <taxon>Pseudomonadati</taxon>
        <taxon>Pseudomonadota</taxon>
        <taxon>Alphaproteobacteria</taxon>
        <taxon>Hyphomicrobiales</taxon>
        <taxon>Nitrobacteraceae</taxon>
        <taxon>Bradyrhizobium</taxon>
    </lineage>
</organism>
<dbReference type="GO" id="GO:0020037">
    <property type="term" value="F:heme binding"/>
    <property type="evidence" value="ECO:0007669"/>
    <property type="project" value="TreeGrafter"/>
</dbReference>
<feature type="domain" description="Cytochrome b561 bacterial/Ni-hydrogenase" evidence="14">
    <location>
        <begin position="33"/>
        <end position="202"/>
    </location>
</feature>
<dbReference type="InterPro" id="IPR052168">
    <property type="entry name" value="Cytochrome_b561_oxidase"/>
</dbReference>
<keyword evidence="3" id="KW-0813">Transport</keyword>
<feature type="transmembrane region" description="Helical" evidence="13">
    <location>
        <begin position="39"/>
        <end position="58"/>
    </location>
</feature>
<dbReference type="GO" id="GO:0022904">
    <property type="term" value="P:respiratory electron transport chain"/>
    <property type="evidence" value="ECO:0007669"/>
    <property type="project" value="InterPro"/>
</dbReference>
<evidence type="ECO:0000259" key="14">
    <source>
        <dbReference type="Pfam" id="PF01292"/>
    </source>
</evidence>
<dbReference type="PANTHER" id="PTHR30529:SF1">
    <property type="entry name" value="CYTOCHROME B561 HOMOLOG 2"/>
    <property type="match status" value="1"/>
</dbReference>
<evidence type="ECO:0000256" key="11">
    <source>
        <dbReference type="ARBA" id="ARBA00023136"/>
    </source>
</evidence>
<evidence type="ECO:0000313" key="16">
    <source>
        <dbReference type="Proteomes" id="UP000243904"/>
    </source>
</evidence>
<evidence type="ECO:0000256" key="12">
    <source>
        <dbReference type="ARBA" id="ARBA00037975"/>
    </source>
</evidence>
<evidence type="ECO:0000313" key="15">
    <source>
        <dbReference type="EMBL" id="SDT38893.1"/>
    </source>
</evidence>
<keyword evidence="11 13" id="KW-0472">Membrane</keyword>
<keyword evidence="8" id="KW-0249">Electron transport</keyword>
<evidence type="ECO:0000256" key="7">
    <source>
        <dbReference type="ARBA" id="ARBA00022723"/>
    </source>
</evidence>
<dbReference type="SUPFAM" id="SSF81342">
    <property type="entry name" value="Transmembrane di-heme cytochromes"/>
    <property type="match status" value="1"/>
</dbReference>
<feature type="transmembrane region" description="Helical" evidence="13">
    <location>
        <begin position="171"/>
        <end position="191"/>
    </location>
</feature>
<dbReference type="AlphaFoldDB" id="A0A1H1ZYY3"/>
<keyword evidence="16" id="KW-1185">Reference proteome</keyword>
<evidence type="ECO:0000256" key="8">
    <source>
        <dbReference type="ARBA" id="ARBA00022982"/>
    </source>
</evidence>
<evidence type="ECO:0000256" key="2">
    <source>
        <dbReference type="ARBA" id="ARBA00004651"/>
    </source>
</evidence>
<feature type="transmembrane region" description="Helical" evidence="13">
    <location>
        <begin position="70"/>
        <end position="93"/>
    </location>
</feature>